<sequence length="339" mass="38469">MTKSAGADTTSMQWAQMVVQVILDACDVDQECLFKEADLDMTSWMSLSRVTQEDLTSLWKAADRLGGPPDIGLGVLKKFHFRTVGSLAFKMMVATTFRQSILEANHQISLVSDVWRFSLAEERGQGVMRFRLVNPAVDVTHHSYDAFISACTRLVRDCFPTENYSFSEIWFARPDLGMKKRYEQALGCHCRFDASEYALCMDARLLDIPLSSSDPQLYETLDYRLDHETRHLNSLSAHIEKTILGLIDQGVTPSRSAVASSLEVGERTLLRRLKDENLTFKELQEQVFETLAVRSLQQGDSMESIAERFGYADATSFRKMLRRRTGMSVRALRSSPIKH</sequence>
<dbReference type="SMART" id="SM00342">
    <property type="entry name" value="HTH_ARAC"/>
    <property type="match status" value="1"/>
</dbReference>
<dbReference type="InterPro" id="IPR018060">
    <property type="entry name" value="HTH_AraC"/>
</dbReference>
<name>A0A5S9MVC7_9GAMM</name>
<dbReference type="Pfam" id="PF12833">
    <property type="entry name" value="HTH_18"/>
    <property type="match status" value="1"/>
</dbReference>
<dbReference type="GO" id="GO:0000976">
    <property type="term" value="F:transcription cis-regulatory region binding"/>
    <property type="evidence" value="ECO:0007669"/>
    <property type="project" value="TreeGrafter"/>
</dbReference>
<dbReference type="EMBL" id="CACSIK010000001">
    <property type="protein sequence ID" value="CAA0085763.1"/>
    <property type="molecule type" value="Genomic_DNA"/>
</dbReference>
<dbReference type="GO" id="GO:0003700">
    <property type="term" value="F:DNA-binding transcription factor activity"/>
    <property type="evidence" value="ECO:0007669"/>
    <property type="project" value="InterPro"/>
</dbReference>
<dbReference type="PANTHER" id="PTHR47894">
    <property type="entry name" value="HTH-TYPE TRANSCRIPTIONAL REGULATOR GADX"/>
    <property type="match status" value="1"/>
</dbReference>
<dbReference type="Gene3D" id="1.10.10.60">
    <property type="entry name" value="Homeodomain-like"/>
    <property type="match status" value="1"/>
</dbReference>
<evidence type="ECO:0000313" key="5">
    <source>
        <dbReference type="Proteomes" id="UP000435877"/>
    </source>
</evidence>
<accession>A0A5S9MVC7</accession>
<evidence type="ECO:0000259" key="2">
    <source>
        <dbReference type="PROSITE" id="PS01124"/>
    </source>
</evidence>
<dbReference type="PANTHER" id="PTHR47894:SF4">
    <property type="entry name" value="HTH-TYPE TRANSCRIPTIONAL REGULATOR GADX"/>
    <property type="match status" value="1"/>
</dbReference>
<feature type="domain" description="HTH araC/xylS-type" evidence="2">
    <location>
        <begin position="237"/>
        <end position="335"/>
    </location>
</feature>
<dbReference type="OrthoDB" id="5740820at2"/>
<evidence type="ECO:0000313" key="6">
    <source>
        <dbReference type="Proteomes" id="UP000439591"/>
    </source>
</evidence>
<dbReference type="GO" id="GO:0005829">
    <property type="term" value="C:cytosol"/>
    <property type="evidence" value="ECO:0007669"/>
    <property type="project" value="TreeGrafter"/>
</dbReference>
<dbReference type="PROSITE" id="PS01124">
    <property type="entry name" value="HTH_ARAC_FAMILY_2"/>
    <property type="match status" value="1"/>
</dbReference>
<dbReference type="RefSeq" id="WP_159267549.1">
    <property type="nucleotide sequence ID" value="NZ_CACSIK010000001.1"/>
</dbReference>
<evidence type="ECO:0000256" key="1">
    <source>
        <dbReference type="ARBA" id="ARBA00023125"/>
    </source>
</evidence>
<protein>
    <submittedName>
        <fullName evidence="3">HTH-type transcriptional regulator VirS</fullName>
    </submittedName>
</protein>
<organism evidence="3 6">
    <name type="scientific">Zhongshania aliphaticivorans</name>
    <dbReference type="NCBI Taxonomy" id="1470434"/>
    <lineage>
        <taxon>Bacteria</taxon>
        <taxon>Pseudomonadati</taxon>
        <taxon>Pseudomonadota</taxon>
        <taxon>Gammaproteobacteria</taxon>
        <taxon>Cellvibrionales</taxon>
        <taxon>Spongiibacteraceae</taxon>
        <taxon>Zhongshania</taxon>
    </lineage>
</organism>
<proteinExistence type="predicted"/>
<keyword evidence="1" id="KW-0238">DNA-binding</keyword>
<reference evidence="5 6" key="1">
    <citation type="submission" date="2019-11" db="EMBL/GenBank/DDBJ databases">
        <authorList>
            <person name="Holert J."/>
        </authorList>
    </citation>
    <scope>NUCLEOTIDE SEQUENCE [LARGE SCALE GENOMIC DNA]</scope>
    <source>
        <strain evidence="3">BC3_2A</strain>
        <strain evidence="4">SB11_1A</strain>
    </source>
</reference>
<dbReference type="Pfam" id="PF12625">
    <property type="entry name" value="Arabinose_bd"/>
    <property type="match status" value="1"/>
</dbReference>
<dbReference type="InterPro" id="IPR032687">
    <property type="entry name" value="AraC-type_N"/>
</dbReference>
<evidence type="ECO:0000313" key="4">
    <source>
        <dbReference type="EMBL" id="CAA0085763.1"/>
    </source>
</evidence>
<gene>
    <name evidence="3" type="primary">virS_2</name>
    <name evidence="4" type="ORF">IHBHHGIJ_00891</name>
    <name evidence="3" type="ORF">KFEGEMFD_00260</name>
</gene>
<dbReference type="Proteomes" id="UP000439591">
    <property type="component" value="Unassembled WGS sequence"/>
</dbReference>
<dbReference type="EMBL" id="CACSIM010000001">
    <property type="protein sequence ID" value="CAA0080250.1"/>
    <property type="molecule type" value="Genomic_DNA"/>
</dbReference>
<evidence type="ECO:0000313" key="3">
    <source>
        <dbReference type="EMBL" id="CAA0080250.1"/>
    </source>
</evidence>
<dbReference type="Proteomes" id="UP000435877">
    <property type="component" value="Unassembled WGS sequence"/>
</dbReference>
<dbReference type="AlphaFoldDB" id="A0A5S9MVC7"/>
<keyword evidence="5" id="KW-1185">Reference proteome</keyword>